<dbReference type="InterPro" id="IPR050444">
    <property type="entry name" value="Polyketide_Synthase"/>
</dbReference>
<dbReference type="CDD" id="cd02440">
    <property type="entry name" value="AdoMet_MTases"/>
    <property type="match status" value="1"/>
</dbReference>
<accession>A0AAJ0E7R6</accession>
<evidence type="ECO:0000256" key="2">
    <source>
        <dbReference type="SAM" id="MobiDB-lite"/>
    </source>
</evidence>
<dbReference type="PANTHER" id="PTHR45681">
    <property type="entry name" value="POLYKETIDE SYNTHASE 44-RELATED"/>
    <property type="match status" value="1"/>
</dbReference>
<proteinExistence type="predicted"/>
<dbReference type="Pfam" id="PF08242">
    <property type="entry name" value="Methyltransf_12"/>
    <property type="match status" value="1"/>
</dbReference>
<dbReference type="SUPFAM" id="SSF53335">
    <property type="entry name" value="S-adenosyl-L-methionine-dependent methyltransferases"/>
    <property type="match status" value="1"/>
</dbReference>
<dbReference type="EMBL" id="JAHMHQ010000042">
    <property type="protein sequence ID" value="KAK1621871.1"/>
    <property type="molecule type" value="Genomic_DNA"/>
</dbReference>
<evidence type="ECO:0000313" key="4">
    <source>
        <dbReference type="EMBL" id="KAK1621871.1"/>
    </source>
</evidence>
<dbReference type="AlphaFoldDB" id="A0AAJ0E7R6"/>
<reference evidence="4" key="1">
    <citation type="submission" date="2021-06" db="EMBL/GenBank/DDBJ databases">
        <title>Comparative genomics, transcriptomics and evolutionary studies reveal genomic signatures of adaptation to plant cell wall in hemibiotrophic fungi.</title>
        <authorList>
            <consortium name="DOE Joint Genome Institute"/>
            <person name="Baroncelli R."/>
            <person name="Diaz J.F."/>
            <person name="Benocci T."/>
            <person name="Peng M."/>
            <person name="Battaglia E."/>
            <person name="Haridas S."/>
            <person name="Andreopoulos W."/>
            <person name="Labutti K."/>
            <person name="Pangilinan J."/>
            <person name="Floch G.L."/>
            <person name="Makela M.R."/>
            <person name="Henrissat B."/>
            <person name="Grigoriev I.V."/>
            <person name="Crouch J.A."/>
            <person name="De Vries R.P."/>
            <person name="Sukno S.A."/>
            <person name="Thon M.R."/>
        </authorList>
    </citation>
    <scope>NUCLEOTIDE SEQUENCE</scope>
    <source>
        <strain evidence="4">CBS 102054</strain>
    </source>
</reference>
<evidence type="ECO:0000256" key="1">
    <source>
        <dbReference type="ARBA" id="ARBA00022679"/>
    </source>
</evidence>
<evidence type="ECO:0000259" key="3">
    <source>
        <dbReference type="Pfam" id="PF08242"/>
    </source>
</evidence>
<feature type="region of interest" description="Disordered" evidence="2">
    <location>
        <begin position="526"/>
        <end position="568"/>
    </location>
</feature>
<feature type="region of interest" description="Disordered" evidence="2">
    <location>
        <begin position="477"/>
        <end position="501"/>
    </location>
</feature>
<gene>
    <name evidence="4" type="ORF">BDP81DRAFT_411731</name>
</gene>
<comment type="caution">
    <text evidence="4">The sequence shown here is derived from an EMBL/GenBank/DDBJ whole genome shotgun (WGS) entry which is preliminary data.</text>
</comment>
<sequence>MGCYKAHWELDVLHNIPDRLLDPWRILIGEKEAAFERKLLQASYHLVHDAVAELEREEHGNNWAWHHWIFYRWMKAVVDLGKSGAIHPRSPSWPKSGRGIKNLLYDELSDSNACGRLLVRVGRQLTNIVRGSVTPLELMMEDNLLNQYYMNIPRLKDRTYVHLRKIVELYAVKNPGAKVLEIGGGTGGATEIVLQSFGARGNGSASLLDHYTFTDISSGFFEAARKKLAPWTSMMTLQTLDIERDPSEQRFAVGTYDLVVAFMVLHATKNLRNTMANVRKLLKPGGTLLMIETTQDRLDIQLIFGTVPGWWLSEEPERNMSPNVSLQVWDRALKETGFSGIDSHIAVGAFTEGELEEHEQYVAPDGMQGKNPTSSMIQAHANRGDEKGDPCVYLPTNKSTKADISQSLEAIQDRLERAEAFIEIQTQALRRNMAPYRPYSEPHPDLQGIDHPDFYFPATTQVTAGDPGAKHRGTTFPRYESPENAEGDLFSNLPTPRTGSRSDAYQFQMYDLMSGQPRETVPAVRGNVKSAATSAASQPDHANASPNLAPSPAQALLSPSPPGTEAVEERGRVLCELKSFSTEVFTTQAQIAAVAAATANLMLWVHIVSVTPLVSSGGFTNANYGGQMVRETLATLETRVRELQELAETGHSEAWKRLRSGLEGMEPADVELRAHEDELQSQLAAISNFFKNEYNVSSPLHEQDGGMYTRSGCPGQA</sequence>
<dbReference type="InterPro" id="IPR013217">
    <property type="entry name" value="Methyltransf_12"/>
</dbReference>
<dbReference type="Gene3D" id="3.40.50.150">
    <property type="entry name" value="Vaccinia Virus protein VP39"/>
    <property type="match status" value="1"/>
</dbReference>
<dbReference type="InterPro" id="IPR029063">
    <property type="entry name" value="SAM-dependent_MTases_sf"/>
</dbReference>
<feature type="compositionally biased region" description="Low complexity" evidence="2">
    <location>
        <begin position="542"/>
        <end position="558"/>
    </location>
</feature>
<protein>
    <recommendedName>
        <fullName evidence="3">Methyltransferase type 12 domain-containing protein</fullName>
    </recommendedName>
</protein>
<dbReference type="PANTHER" id="PTHR45681:SF6">
    <property type="entry name" value="POLYKETIDE SYNTHASE 37"/>
    <property type="match status" value="1"/>
</dbReference>
<evidence type="ECO:0000313" key="5">
    <source>
        <dbReference type="Proteomes" id="UP001243989"/>
    </source>
</evidence>
<dbReference type="GeneID" id="85474034"/>
<feature type="domain" description="Methyltransferase type 12" evidence="3">
    <location>
        <begin position="180"/>
        <end position="288"/>
    </location>
</feature>
<dbReference type="RefSeq" id="XP_060437866.1">
    <property type="nucleotide sequence ID" value="XM_060589172.1"/>
</dbReference>
<dbReference type="Proteomes" id="UP001243989">
    <property type="component" value="Unassembled WGS sequence"/>
</dbReference>
<dbReference type="GO" id="GO:0016740">
    <property type="term" value="F:transferase activity"/>
    <property type="evidence" value="ECO:0007669"/>
    <property type="project" value="UniProtKB-KW"/>
</dbReference>
<organism evidence="4 5">
    <name type="scientific">Colletotrichum phormii</name>
    <dbReference type="NCBI Taxonomy" id="359342"/>
    <lineage>
        <taxon>Eukaryota</taxon>
        <taxon>Fungi</taxon>
        <taxon>Dikarya</taxon>
        <taxon>Ascomycota</taxon>
        <taxon>Pezizomycotina</taxon>
        <taxon>Sordariomycetes</taxon>
        <taxon>Hypocreomycetidae</taxon>
        <taxon>Glomerellales</taxon>
        <taxon>Glomerellaceae</taxon>
        <taxon>Colletotrichum</taxon>
        <taxon>Colletotrichum acutatum species complex</taxon>
    </lineage>
</organism>
<keyword evidence="1" id="KW-0808">Transferase</keyword>
<keyword evidence="5" id="KW-1185">Reference proteome</keyword>
<name>A0AAJ0E7R6_9PEZI</name>
<feature type="compositionally biased region" description="Polar residues" evidence="2">
    <location>
        <begin position="492"/>
        <end position="501"/>
    </location>
</feature>